<dbReference type="EMBL" id="LJIW01000001">
    <property type="protein sequence ID" value="PNG94810.1"/>
    <property type="molecule type" value="Genomic_DNA"/>
</dbReference>
<dbReference type="Gene3D" id="3.40.50.300">
    <property type="entry name" value="P-loop containing nucleotide triphosphate hydrolases"/>
    <property type="match status" value="1"/>
</dbReference>
<dbReference type="InterPro" id="IPR011990">
    <property type="entry name" value="TPR-like_helical_dom_sf"/>
</dbReference>
<protein>
    <submittedName>
        <fullName evidence="1">Uncharacterized protein</fullName>
    </submittedName>
</protein>
<evidence type="ECO:0000313" key="1">
    <source>
        <dbReference type="EMBL" id="PNG94810.1"/>
    </source>
</evidence>
<evidence type="ECO:0000313" key="2">
    <source>
        <dbReference type="Proteomes" id="UP000236520"/>
    </source>
</evidence>
<organism evidence="1 2">
    <name type="scientific">Streptomyces malaysiensis</name>
    <dbReference type="NCBI Taxonomy" id="92644"/>
    <lineage>
        <taxon>Bacteria</taxon>
        <taxon>Bacillati</taxon>
        <taxon>Actinomycetota</taxon>
        <taxon>Actinomycetes</taxon>
        <taxon>Kitasatosporales</taxon>
        <taxon>Streptomycetaceae</taxon>
        <taxon>Streptomyces</taxon>
        <taxon>Streptomyces violaceusniger group</taxon>
    </lineage>
</organism>
<proteinExistence type="predicted"/>
<dbReference type="InterPro" id="IPR027417">
    <property type="entry name" value="P-loop_NTPase"/>
</dbReference>
<dbReference type="SUPFAM" id="SSF52540">
    <property type="entry name" value="P-loop containing nucleoside triphosphate hydrolases"/>
    <property type="match status" value="1"/>
</dbReference>
<dbReference type="AlphaFoldDB" id="A0A2J7Z3G6"/>
<dbReference type="Gene3D" id="1.25.40.10">
    <property type="entry name" value="Tetratricopeptide repeat domain"/>
    <property type="match status" value="1"/>
</dbReference>
<keyword evidence="2" id="KW-1185">Reference proteome</keyword>
<dbReference type="RefSeq" id="WP_102933451.1">
    <property type="nucleotide sequence ID" value="NZ_LJIW01000001.1"/>
</dbReference>
<gene>
    <name evidence="1" type="ORF">SMF913_10835</name>
</gene>
<sequence>MFEVVTVSALTAFLTAVGNGAAGEMGKQMLLSTGALVRRTLGRETPLPTTPQGWEVLAREMHPRLGRDGRRGGEWALLLRSLPDSAVALRPGAQLPPATRDFTDRQTVLRQLRREATRAAAGRPRVALLYGPPGIGTSAVALHWGADQVARYPDGQFYVDLRDAPGESGLEPSAVLLRLLGRMGVGPELIPPTEPARVELYRRMLTGRRALVVIDHASSAAQVRGLVPATPEVFLLVVASGPAFALEAERIAVPPLSDRDAVKMLRKVAGPEKVALAKPRMPALLGDCAGNAFALKAAAMSLLAEEPPLPEDVAESSARHPVHGMVRNACRRLRPDTARLCRLTALGGWPALDARLAAETAQVGREEAAGMLVEAAEVQLVEPLGDGRYRFRPEVRHALADTAALEHGIPECSAAISRALDGLLNRALHAAHAALPQSWRTEPAPAEGTAYRDEAEGMAVLLAEAGNVVRAVSVAEEYQHIDTALRLARALWPVQLKAGRWDEVLPALRVGARCADRYRADSRMAGALHFQLGHCLGELGRAEEADREVRTAAACERAAGHVRGEASSLEMLGLLSLNGWRYEAAYERFVEAERVYRRITPGQEGAEDLPRALALAERHQGRALRGLGRLEESRVRLEAVRDFFAERGEAYNQARTLTDLAETLHDAGDDAEALTKITEAERLLNPEQATPHLTHLARLRLRCQAPR</sequence>
<dbReference type="PANTHER" id="PTHR47691:SF3">
    <property type="entry name" value="HTH-TYPE TRANSCRIPTIONAL REGULATOR RV0890C-RELATED"/>
    <property type="match status" value="1"/>
</dbReference>
<accession>A0A2J7Z3G6</accession>
<name>A0A2J7Z3G6_STRMQ</name>
<dbReference type="PANTHER" id="PTHR47691">
    <property type="entry name" value="REGULATOR-RELATED"/>
    <property type="match status" value="1"/>
</dbReference>
<comment type="caution">
    <text evidence="1">The sequence shown here is derived from an EMBL/GenBank/DDBJ whole genome shotgun (WGS) entry which is preliminary data.</text>
</comment>
<dbReference type="SUPFAM" id="SSF48452">
    <property type="entry name" value="TPR-like"/>
    <property type="match status" value="1"/>
</dbReference>
<dbReference type="Proteomes" id="UP000236520">
    <property type="component" value="Unassembled WGS sequence"/>
</dbReference>
<reference evidence="1 2" key="1">
    <citation type="submission" date="2015-09" db="EMBL/GenBank/DDBJ databases">
        <title>Genome sequence, genome mining and natural product profiling of a biocontrol bacterium Streptomyces malaysiensis F913.</title>
        <authorList>
            <person name="Xu Y."/>
            <person name="Wei J."/>
            <person name="Xie J."/>
            <person name="Li T."/>
            <person name="Zhou Z."/>
        </authorList>
    </citation>
    <scope>NUCLEOTIDE SEQUENCE [LARGE SCALE GENOMIC DNA]</scope>
    <source>
        <strain evidence="1 2">F913</strain>
    </source>
</reference>